<name>A0A2Z7C8J6_9LAMI</name>
<evidence type="ECO:0000313" key="3">
    <source>
        <dbReference type="Proteomes" id="UP000250235"/>
    </source>
</evidence>
<proteinExistence type="predicted"/>
<feature type="compositionally biased region" description="Basic and acidic residues" evidence="1">
    <location>
        <begin position="12"/>
        <end position="29"/>
    </location>
</feature>
<feature type="compositionally biased region" description="Basic residues" evidence="1">
    <location>
        <begin position="188"/>
        <end position="203"/>
    </location>
</feature>
<feature type="region of interest" description="Disordered" evidence="1">
    <location>
        <begin position="1"/>
        <end position="57"/>
    </location>
</feature>
<feature type="region of interest" description="Disordered" evidence="1">
    <location>
        <begin position="146"/>
        <end position="203"/>
    </location>
</feature>
<reference evidence="2 3" key="1">
    <citation type="journal article" date="2015" name="Proc. Natl. Acad. Sci. U.S.A.">
        <title>The resurrection genome of Boea hygrometrica: A blueprint for survival of dehydration.</title>
        <authorList>
            <person name="Xiao L."/>
            <person name="Yang G."/>
            <person name="Zhang L."/>
            <person name="Yang X."/>
            <person name="Zhao S."/>
            <person name="Ji Z."/>
            <person name="Zhou Q."/>
            <person name="Hu M."/>
            <person name="Wang Y."/>
            <person name="Chen M."/>
            <person name="Xu Y."/>
            <person name="Jin H."/>
            <person name="Xiao X."/>
            <person name="Hu G."/>
            <person name="Bao F."/>
            <person name="Hu Y."/>
            <person name="Wan P."/>
            <person name="Li L."/>
            <person name="Deng X."/>
            <person name="Kuang T."/>
            <person name="Xiang C."/>
            <person name="Zhu J.K."/>
            <person name="Oliver M.J."/>
            <person name="He Y."/>
        </authorList>
    </citation>
    <scope>NUCLEOTIDE SEQUENCE [LARGE SCALE GENOMIC DNA]</scope>
    <source>
        <strain evidence="3">cv. XS01</strain>
    </source>
</reference>
<dbReference type="AlphaFoldDB" id="A0A2Z7C8J6"/>
<accession>A0A2Z7C8J6</accession>
<protein>
    <submittedName>
        <fullName evidence="2">Uncharacterized protein</fullName>
    </submittedName>
</protein>
<organism evidence="2 3">
    <name type="scientific">Dorcoceras hygrometricum</name>
    <dbReference type="NCBI Taxonomy" id="472368"/>
    <lineage>
        <taxon>Eukaryota</taxon>
        <taxon>Viridiplantae</taxon>
        <taxon>Streptophyta</taxon>
        <taxon>Embryophyta</taxon>
        <taxon>Tracheophyta</taxon>
        <taxon>Spermatophyta</taxon>
        <taxon>Magnoliopsida</taxon>
        <taxon>eudicotyledons</taxon>
        <taxon>Gunneridae</taxon>
        <taxon>Pentapetalae</taxon>
        <taxon>asterids</taxon>
        <taxon>lamiids</taxon>
        <taxon>Lamiales</taxon>
        <taxon>Gesneriaceae</taxon>
        <taxon>Didymocarpoideae</taxon>
        <taxon>Trichosporeae</taxon>
        <taxon>Loxocarpinae</taxon>
        <taxon>Dorcoceras</taxon>
    </lineage>
</organism>
<feature type="compositionally biased region" description="Basic residues" evidence="1">
    <location>
        <begin position="38"/>
        <end position="49"/>
    </location>
</feature>
<evidence type="ECO:0000256" key="1">
    <source>
        <dbReference type="SAM" id="MobiDB-lite"/>
    </source>
</evidence>
<feature type="compositionally biased region" description="Polar residues" evidence="1">
    <location>
        <begin position="146"/>
        <end position="156"/>
    </location>
</feature>
<gene>
    <name evidence="2" type="ORF">F511_36350</name>
</gene>
<sequence length="203" mass="21767">MSNIGPKTSWAARDKPELDPRKQTSRHDIAGASPDGGRHHKNHARRKATHSRDKRDAPMRHRALCMAHSLCTTICASPHNHCATLLADRAIMCAKLATIGRPFSGQLSAVERGKRAIIARACAHGEGEGAPPCAAVPRPITSIRSMTGRETPSSACTRRPDEISVDGFSSSSWPEQIPAKQGGGGGGARRRLLRRGGGRRLAH</sequence>
<dbReference type="EMBL" id="KQ998174">
    <property type="protein sequence ID" value="KZV43215.1"/>
    <property type="molecule type" value="Genomic_DNA"/>
</dbReference>
<dbReference type="Proteomes" id="UP000250235">
    <property type="component" value="Unassembled WGS sequence"/>
</dbReference>
<evidence type="ECO:0000313" key="2">
    <source>
        <dbReference type="EMBL" id="KZV43215.1"/>
    </source>
</evidence>
<keyword evidence="3" id="KW-1185">Reference proteome</keyword>